<dbReference type="Gene3D" id="2.160.10.10">
    <property type="entry name" value="Hexapeptide repeat proteins"/>
    <property type="match status" value="1"/>
</dbReference>
<evidence type="ECO:0000256" key="2">
    <source>
        <dbReference type="ARBA" id="ARBA00022737"/>
    </source>
</evidence>
<dbReference type="EMBL" id="CAKJVE010000004">
    <property type="protein sequence ID" value="CAG9703613.1"/>
    <property type="molecule type" value="Genomic_DNA"/>
</dbReference>
<proteinExistence type="predicted"/>
<dbReference type="GeneID" id="68875665"/>
<dbReference type="Proteomes" id="UP000431451">
    <property type="component" value="Unassembled WGS sequence"/>
</dbReference>
<accession>A0A650LV82</accession>
<keyword evidence="4" id="KW-0012">Acyltransferase</keyword>
<dbReference type="PANTHER" id="PTHR43300">
    <property type="entry name" value="ACETYLTRANSFERASE"/>
    <property type="match status" value="1"/>
</dbReference>
<reference evidence="3" key="2">
    <citation type="submission" date="2021-10" db="EMBL/GenBank/DDBJ databases">
        <authorList>
            <person name="Mesa V."/>
        </authorList>
    </citation>
    <scope>NUCLEOTIDE SEQUENCE</scope>
    <source>
        <strain evidence="3">CC3_PB</strain>
    </source>
</reference>
<evidence type="ECO:0000313" key="3">
    <source>
        <dbReference type="EMBL" id="CAG9703613.1"/>
    </source>
</evidence>
<dbReference type="NCBIfam" id="TIGR03308">
    <property type="entry name" value="phn_thr-fam"/>
    <property type="match status" value="1"/>
</dbReference>
<dbReference type="InterPro" id="IPR017694">
    <property type="entry name" value="Phosphonate_tfrase_rpt"/>
</dbReference>
<dbReference type="RefSeq" id="WP_159115501.1">
    <property type="nucleotide sequence ID" value="NZ_CAKJVD010000034.1"/>
</dbReference>
<dbReference type="InterPro" id="IPR018357">
    <property type="entry name" value="Hexapep_transf_CS"/>
</dbReference>
<dbReference type="InterPro" id="IPR001451">
    <property type="entry name" value="Hexapep"/>
</dbReference>
<dbReference type="Proteomes" id="UP000789738">
    <property type="component" value="Unassembled WGS sequence"/>
</dbReference>
<dbReference type="InterPro" id="IPR011004">
    <property type="entry name" value="Trimer_LpxA-like_sf"/>
</dbReference>
<dbReference type="PROSITE" id="PS00101">
    <property type="entry name" value="HEXAPEP_TRANSFERASES"/>
    <property type="match status" value="1"/>
</dbReference>
<dbReference type="EC" id="2.3.1.-" evidence="4"/>
<evidence type="ECO:0000313" key="4">
    <source>
        <dbReference type="EMBL" id="VCT82787.1"/>
    </source>
</evidence>
<keyword evidence="2" id="KW-0677">Repeat</keyword>
<organism evidence="4 5">
    <name type="scientific">Clostridium neonatale</name>
    <dbReference type="NCBI Taxonomy" id="137838"/>
    <lineage>
        <taxon>Bacteria</taxon>
        <taxon>Bacillati</taxon>
        <taxon>Bacillota</taxon>
        <taxon>Clostridia</taxon>
        <taxon>Eubacteriales</taxon>
        <taxon>Clostridiaceae</taxon>
        <taxon>Clostridium</taxon>
    </lineage>
</organism>
<reference evidence="4 5" key="1">
    <citation type="submission" date="2018-06" db="EMBL/GenBank/DDBJ databases">
        <authorList>
            <consortium name="IHU Genomes"/>
        </authorList>
    </citation>
    <scope>NUCLEOTIDE SEQUENCE [LARGE SCALE GENOMIC DNA]</scope>
    <source>
        <strain evidence="4 5">NEC25</strain>
    </source>
</reference>
<sequence length="202" mass="23312">MDLILSEDGYIHENSKIINSSFGKYTYVLEGCSLENSFMNDYSYCSEYCIIQNAQIGKFVNIAAMARIGATQHPIKRASLHHFTYRRKMYGFDDKDDEEFFENRKNNKVIIGNDVWIGHGVTIMAGVKIGNGAVIGSGAVVTHDVENYSIVAGVPIKKIRDRFSKDVIHELEEIKWWDWPHEKIKERFDDFLLDADEFIKKY</sequence>
<evidence type="ECO:0000313" key="5">
    <source>
        <dbReference type="Proteomes" id="UP000431451"/>
    </source>
</evidence>
<dbReference type="CDD" id="cd03349">
    <property type="entry name" value="LbH_XAT"/>
    <property type="match status" value="1"/>
</dbReference>
<dbReference type="EMBL" id="UWJD01000001">
    <property type="protein sequence ID" value="VCT82787.1"/>
    <property type="molecule type" value="Genomic_DNA"/>
</dbReference>
<dbReference type="AlphaFoldDB" id="A0A650LV82"/>
<dbReference type="PANTHER" id="PTHR43300:SF11">
    <property type="entry name" value="ACETYLTRANSFERASE RV3034C-RELATED"/>
    <property type="match status" value="1"/>
</dbReference>
<dbReference type="GO" id="GO:0008811">
    <property type="term" value="F:chloramphenicol O-acetyltransferase activity"/>
    <property type="evidence" value="ECO:0007669"/>
    <property type="project" value="UniProtKB-EC"/>
</dbReference>
<name>A0A650LV82_9CLOT</name>
<keyword evidence="1 4" id="KW-0808">Transferase</keyword>
<evidence type="ECO:0000256" key="1">
    <source>
        <dbReference type="ARBA" id="ARBA00022679"/>
    </source>
</evidence>
<gene>
    <name evidence="4" type="primary">vatD</name>
    <name evidence="3" type="ORF">CNEO_40715</name>
    <name evidence="4" type="ORF">CNEONATNEC25_00347</name>
</gene>
<dbReference type="EC" id="2.3.1.28" evidence="3"/>
<dbReference type="Pfam" id="PF00132">
    <property type="entry name" value="Hexapep"/>
    <property type="match status" value="1"/>
</dbReference>
<dbReference type="SUPFAM" id="SSF51161">
    <property type="entry name" value="Trimeric LpxA-like enzymes"/>
    <property type="match status" value="1"/>
</dbReference>
<dbReference type="InterPro" id="IPR050179">
    <property type="entry name" value="Trans_hexapeptide_repeat"/>
</dbReference>
<protein>
    <submittedName>
        <fullName evidence="3">Chloramphenicol acetyltransferase</fullName>
        <ecNumber evidence="3">2.3.1.28</ecNumber>
    </submittedName>
    <submittedName>
        <fullName evidence="4">Streptogramin A acetyltransferase</fullName>
        <ecNumber evidence="4">2.3.1.-</ecNumber>
    </submittedName>
</protein>